<dbReference type="EMBL" id="CM047746">
    <property type="protein sequence ID" value="KAJ0020171.1"/>
    <property type="molecule type" value="Genomic_DNA"/>
</dbReference>
<gene>
    <name evidence="1" type="ORF">Pint_31151</name>
</gene>
<name>A0ACC0XLM3_9ROSI</name>
<accession>A0ACC0XLM3</accession>
<keyword evidence="2" id="KW-1185">Reference proteome</keyword>
<evidence type="ECO:0000313" key="1">
    <source>
        <dbReference type="EMBL" id="KAJ0020171.1"/>
    </source>
</evidence>
<dbReference type="Proteomes" id="UP001163603">
    <property type="component" value="Chromosome 11"/>
</dbReference>
<sequence length="354" mass="40421">MKGFWFFTVLVVFLFCNSASAKLSHYHPQYDSARKLLSVEDDANWASLMYKKLKIPRTFQSPGKDFLGEVSLHDVRLDPNSLHWIAQQTNLEYLLLLDVDSLVWSFRKTAGLPTPGNPYGGWEAPDVELRGHFVGHYMSATAQMWASTHNDTLREKMTAVASILFECQNKMGTGYHSAFPTELFDRVEALIPVWAPNYTIHKILAGLWDQYTFAGNNQALKMSIWMVDYFHNRIKNVIKEFSIERHFQSLNEESDGMNDVLYRLFSITKDPKHLLLAHLFDKPCFLGLLAVQGNDITGFHANTHIPVVIGAQKRYEVIGDELSKAIGMYFLDIINTSHSYATGGTSSGEFWYRF</sequence>
<proteinExistence type="predicted"/>
<reference evidence="2" key="1">
    <citation type="journal article" date="2023" name="G3 (Bethesda)">
        <title>Genome assembly and association tests identify interacting loci associated with vigor, precocity, and sex in interspecific pistachio rootstocks.</title>
        <authorList>
            <person name="Palmer W."/>
            <person name="Jacygrad E."/>
            <person name="Sagayaradj S."/>
            <person name="Cavanaugh K."/>
            <person name="Han R."/>
            <person name="Bertier L."/>
            <person name="Beede B."/>
            <person name="Kafkas S."/>
            <person name="Golino D."/>
            <person name="Preece J."/>
            <person name="Michelmore R."/>
        </authorList>
    </citation>
    <scope>NUCLEOTIDE SEQUENCE [LARGE SCALE GENOMIC DNA]</scope>
</reference>
<comment type="caution">
    <text evidence="1">The sequence shown here is derived from an EMBL/GenBank/DDBJ whole genome shotgun (WGS) entry which is preliminary data.</text>
</comment>
<evidence type="ECO:0000313" key="2">
    <source>
        <dbReference type="Proteomes" id="UP001163603"/>
    </source>
</evidence>
<organism evidence="1 2">
    <name type="scientific">Pistacia integerrima</name>
    <dbReference type="NCBI Taxonomy" id="434235"/>
    <lineage>
        <taxon>Eukaryota</taxon>
        <taxon>Viridiplantae</taxon>
        <taxon>Streptophyta</taxon>
        <taxon>Embryophyta</taxon>
        <taxon>Tracheophyta</taxon>
        <taxon>Spermatophyta</taxon>
        <taxon>Magnoliopsida</taxon>
        <taxon>eudicotyledons</taxon>
        <taxon>Gunneridae</taxon>
        <taxon>Pentapetalae</taxon>
        <taxon>rosids</taxon>
        <taxon>malvids</taxon>
        <taxon>Sapindales</taxon>
        <taxon>Anacardiaceae</taxon>
        <taxon>Pistacia</taxon>
    </lineage>
</organism>
<protein>
    <submittedName>
        <fullName evidence="1">Uncharacterized protein</fullName>
    </submittedName>
</protein>